<sequence length="1463" mass="166450">MVHGLISLTIDDEVTCIIVEMANQVSKKFTWVIDDFSMQSEMYSSVPVLIGDCEWYIFIDPKEGNVNSLYMGLEVADPESLPSGWRRYVKLRLSVGNQYLGELALLNGDSFNVPCVENHLWFDQKKLGYGFSTNVPLTKLLDESKGFLENGELEIVAEVEVAEVVGTYGCSEEYEGAYQSPSEMMLDDGPKPLRNKTQESVDVNGFHVLPSQVKFVRCIFERHPGIAVGFRSKNQLLRKTSMNFLLNLIETLCQSLQDLSNEDLKDADISLTYLKDVGFEVEWLGCILDDVKEKKEKEQSSLVRLREMDDSLLKLKQKCSDLDALVKEEEAELSATRTPLSFYEVIGENKFTWVIKNFSSLQHETFHDYAFEIDTDVRLSVTPHGKKPHQFLGWRMLIAYNPSLLPGRTRHFSYRLTVKDRTGLIRRQWNGVLYPFLAFHHFANAGTLVNDEVKILAEVDVLESIDKLYIPRKFEKTTIPQSKIDEKYAAVYSVILEQPSAIRERIQVNGFQVLPSQVETVWSIFERHPDIAVGFHSKNQHLRKACMNSLLCLIETLCQSLQELSSEDLELADVALTYLKDSGFKLDWLEKKLDQVKLNKEKEMSCLAILQETEESLLNLKQKCSELRAELAETKTPLSFDDVVTMSREHKRIMLLLQRAEDKLKRAVHNIAKSEKYFLDSAAEYGNRASNLELCLDESGVSCYLQMKEECQEAAKKYAAMRHFALQELAKIDDLRTIAWEAYEEKAFTTSQTFMDLFTYPKGYKGGDSLVVSLAVTDGQSLPSEWARYVKFRLTIVNHLSHELSIHRETNIWFDEKAPGWGLSGMLPFAKLHDKDGGFLVNDELKIVAEIEALEVIGTLDESKDLLDKTCIDVNGFQVLPSQVEAVRGMFERHPDIAVEFRAKNQHLRTACMNFLLSLSEMLIKSLEEFSNEDLMEADIALTYLKDVGFKVDWLEKRLDQRARKIFSQTSKSNFRKILYTARDLFTYPKGYKGGDSLVVSLAVTDGQSLPSGWARYVKFRLTIVNHLSHELSIHRETSIWFDQKAPGWGLSGMLPFAKLHDKDGGFLVNDELKIVESVRGIFERHPDLAEKFRAKNQHLRTACMNFLLSLSEMLHKSLQELSNEDLVEADVALTYLKNAGFKCNHFTFPTLVLWCIGTYVCFRLWSLSLMVNKADDNKFTWVIKDFSSLQSFEICSDEFLIGSLLWTSIKMLPLVIVDSKDGGFLVNDELKIVAEVDVLQVTVASDASERSQEAAYYVTGSSDLQKETRVGNETVDVNGFQVSTSQVASVRCIFENHPDFASKVLSNNQHLKSTYMNVLLGLIETLCQLPEKLSDVDLSEASAAVVYLTQVGFKMDWLEKKLQELKEKKKMMNTGKAQLQHMEEEFKILNKKCLDLKDLLDKQNEDLSAANVAFSFDDVDSLGLKDMGRYSYSQPRGASEDDKETLLAHVCTLEGSSSRIIV</sequence>
<protein>
    <recommendedName>
        <fullName evidence="3">MATH domain-containing protein</fullName>
    </recommendedName>
</protein>
<dbReference type="SUPFAM" id="SSF49599">
    <property type="entry name" value="TRAF domain-like"/>
    <property type="match status" value="5"/>
</dbReference>
<feature type="domain" description="MATH" evidence="3">
    <location>
        <begin position="348"/>
        <end position="459"/>
    </location>
</feature>
<proteinExistence type="predicted"/>
<comment type="caution">
    <text evidence="4">The sequence shown here is derived from an EMBL/GenBank/DDBJ whole genome shotgun (WGS) entry which is preliminary data.</text>
</comment>
<reference evidence="4 5" key="1">
    <citation type="submission" date="2021-05" db="EMBL/GenBank/DDBJ databases">
        <title>Genome Assembly of Synthetic Allotetraploid Brassica napus Reveals Homoeologous Exchanges between Subgenomes.</title>
        <authorList>
            <person name="Davis J.T."/>
        </authorList>
    </citation>
    <scope>NUCLEOTIDE SEQUENCE [LARGE SCALE GENOMIC DNA]</scope>
    <source>
        <strain evidence="5">cv. Da-Ae</strain>
        <tissue evidence="4">Seedling</tissue>
    </source>
</reference>
<evidence type="ECO:0000313" key="5">
    <source>
        <dbReference type="Proteomes" id="UP000824890"/>
    </source>
</evidence>
<dbReference type="Pfam" id="PF22486">
    <property type="entry name" value="MATH_2"/>
    <property type="match status" value="3"/>
</dbReference>
<evidence type="ECO:0000256" key="2">
    <source>
        <dbReference type="SAM" id="Coils"/>
    </source>
</evidence>
<dbReference type="InterPro" id="IPR008974">
    <property type="entry name" value="TRAF-like"/>
</dbReference>
<dbReference type="Gene3D" id="2.60.210.10">
    <property type="entry name" value="Apoptosis, Tumor Necrosis Factor Receptor Associated Protein 2, Chain A"/>
    <property type="match status" value="3"/>
</dbReference>
<evidence type="ECO:0000256" key="1">
    <source>
        <dbReference type="ARBA" id="ARBA00023054"/>
    </source>
</evidence>
<feature type="coiled-coil region" evidence="2">
    <location>
        <begin position="1356"/>
        <end position="1400"/>
    </location>
</feature>
<feature type="domain" description="MATH" evidence="3">
    <location>
        <begin position="719"/>
        <end position="851"/>
    </location>
</feature>
<dbReference type="Proteomes" id="UP000824890">
    <property type="component" value="Unassembled WGS sequence"/>
</dbReference>
<dbReference type="PANTHER" id="PTHR46236:SF33">
    <property type="entry name" value="MEPRIN AND TRAF-LIKE DOMAIN-CONTAINING PROTEIN-RELATED"/>
    <property type="match status" value="1"/>
</dbReference>
<accession>A0ABQ8C5J8</accession>
<evidence type="ECO:0000313" key="4">
    <source>
        <dbReference type="EMBL" id="KAH0912346.1"/>
    </source>
</evidence>
<dbReference type="InterPro" id="IPR002083">
    <property type="entry name" value="MATH/TRAF_dom"/>
</dbReference>
<feature type="domain" description="MATH" evidence="3">
    <location>
        <begin position="949"/>
        <end position="1079"/>
    </location>
</feature>
<dbReference type="PANTHER" id="PTHR46236">
    <property type="entry name" value="TRAF-LIKE SUPERFAMILY PROTEIN"/>
    <property type="match status" value="1"/>
</dbReference>
<organism evidence="4 5">
    <name type="scientific">Brassica napus</name>
    <name type="common">Rape</name>
    <dbReference type="NCBI Taxonomy" id="3708"/>
    <lineage>
        <taxon>Eukaryota</taxon>
        <taxon>Viridiplantae</taxon>
        <taxon>Streptophyta</taxon>
        <taxon>Embryophyta</taxon>
        <taxon>Tracheophyta</taxon>
        <taxon>Spermatophyta</taxon>
        <taxon>Magnoliopsida</taxon>
        <taxon>eudicotyledons</taxon>
        <taxon>Gunneridae</taxon>
        <taxon>Pentapetalae</taxon>
        <taxon>rosids</taxon>
        <taxon>malvids</taxon>
        <taxon>Brassicales</taxon>
        <taxon>Brassicaceae</taxon>
        <taxon>Brassiceae</taxon>
        <taxon>Brassica</taxon>
    </lineage>
</organism>
<dbReference type="EMBL" id="JAGKQM010000009">
    <property type="protein sequence ID" value="KAH0912346.1"/>
    <property type="molecule type" value="Genomic_DNA"/>
</dbReference>
<name>A0ABQ8C5J8_BRANA</name>
<feature type="coiled-coil region" evidence="2">
    <location>
        <begin position="288"/>
        <end position="332"/>
    </location>
</feature>
<feature type="domain" description="MATH" evidence="3">
    <location>
        <begin position="26"/>
        <end position="159"/>
    </location>
</feature>
<evidence type="ECO:0000259" key="3">
    <source>
        <dbReference type="PROSITE" id="PS50144"/>
    </source>
</evidence>
<gene>
    <name evidence="4" type="ORF">HID58_035667</name>
</gene>
<dbReference type="PROSITE" id="PS50144">
    <property type="entry name" value="MATH"/>
    <property type="match status" value="4"/>
</dbReference>
<keyword evidence="1 2" id="KW-0175">Coiled coil</keyword>
<keyword evidence="5" id="KW-1185">Reference proteome</keyword>
<dbReference type="SMART" id="SM00061">
    <property type="entry name" value="MATH"/>
    <property type="match status" value="2"/>
</dbReference>
<dbReference type="InterPro" id="IPR050804">
    <property type="entry name" value="MCC"/>
</dbReference>
<dbReference type="CDD" id="cd00121">
    <property type="entry name" value="MATH"/>
    <property type="match status" value="3"/>
</dbReference>